<dbReference type="SUPFAM" id="SSF55729">
    <property type="entry name" value="Acyl-CoA N-acyltransferases (Nat)"/>
    <property type="match status" value="1"/>
</dbReference>
<proteinExistence type="predicted"/>
<accession>A0A645C9I8</accession>
<evidence type="ECO:0000313" key="1">
    <source>
        <dbReference type="EMBL" id="MPM72744.1"/>
    </source>
</evidence>
<dbReference type="InterPro" id="IPR016181">
    <property type="entry name" value="Acyl_CoA_acyltransferase"/>
</dbReference>
<comment type="caution">
    <text evidence="1">The sequence shown here is derived from an EMBL/GenBank/DDBJ whole genome shotgun (WGS) entry which is preliminary data.</text>
</comment>
<evidence type="ECO:0008006" key="2">
    <source>
        <dbReference type="Google" id="ProtNLM"/>
    </source>
</evidence>
<dbReference type="EMBL" id="VSSQ01024927">
    <property type="protein sequence ID" value="MPM72744.1"/>
    <property type="molecule type" value="Genomic_DNA"/>
</dbReference>
<sequence length="76" mass="8530">MVYQIRAMVESDWPKVKQIYQSGIETNIATFQSECPTWDEWNSAHLNDCRLVIAESGTVIGWAALTAVRVAVSMLV</sequence>
<reference evidence="1" key="1">
    <citation type="submission" date="2019-08" db="EMBL/GenBank/DDBJ databases">
        <authorList>
            <person name="Kucharzyk K."/>
            <person name="Murdoch R.W."/>
            <person name="Higgins S."/>
            <person name="Loffler F."/>
        </authorList>
    </citation>
    <scope>NUCLEOTIDE SEQUENCE</scope>
</reference>
<dbReference type="AlphaFoldDB" id="A0A645C9I8"/>
<gene>
    <name evidence="1" type="ORF">SDC9_119720</name>
</gene>
<dbReference type="Gene3D" id="3.40.630.30">
    <property type="match status" value="1"/>
</dbReference>
<name>A0A645C9I8_9ZZZZ</name>
<organism evidence="1">
    <name type="scientific">bioreactor metagenome</name>
    <dbReference type="NCBI Taxonomy" id="1076179"/>
    <lineage>
        <taxon>unclassified sequences</taxon>
        <taxon>metagenomes</taxon>
        <taxon>ecological metagenomes</taxon>
    </lineage>
</organism>
<protein>
    <recommendedName>
        <fullName evidence="2">N-acetyltransferase domain-containing protein</fullName>
    </recommendedName>
</protein>